<dbReference type="Proteomes" id="UP000008461">
    <property type="component" value="Chromosome"/>
</dbReference>
<reference evidence="3 4" key="1">
    <citation type="journal article" date="2011" name="Stand. Genomic Sci.">
        <title>Complete genome sequence of Haliscomenobacter hydrossis type strain (O).</title>
        <authorList>
            <consortium name="US DOE Joint Genome Institute (JGI-PGF)"/>
            <person name="Daligault H."/>
            <person name="Lapidus A."/>
            <person name="Zeytun A."/>
            <person name="Nolan M."/>
            <person name="Lucas S."/>
            <person name="Del Rio T.G."/>
            <person name="Tice H."/>
            <person name="Cheng J.F."/>
            <person name="Tapia R."/>
            <person name="Han C."/>
            <person name="Goodwin L."/>
            <person name="Pitluck S."/>
            <person name="Liolios K."/>
            <person name="Pagani I."/>
            <person name="Ivanova N."/>
            <person name="Huntemann M."/>
            <person name="Mavromatis K."/>
            <person name="Mikhailova N."/>
            <person name="Pati A."/>
            <person name="Chen A."/>
            <person name="Palaniappan K."/>
            <person name="Land M."/>
            <person name="Hauser L."/>
            <person name="Brambilla E.M."/>
            <person name="Rohde M."/>
            <person name="Verbarg S."/>
            <person name="Goker M."/>
            <person name="Bristow J."/>
            <person name="Eisen J.A."/>
            <person name="Markowitz V."/>
            <person name="Hugenholtz P."/>
            <person name="Kyrpides N.C."/>
            <person name="Klenk H.P."/>
            <person name="Woyke T."/>
        </authorList>
    </citation>
    <scope>NUCLEOTIDE SEQUENCE [LARGE SCALE GENOMIC DNA]</scope>
    <source>
        <strain evidence="4">ATCC 27775 / DSM 1100 / LMG 10767 / O</strain>
    </source>
</reference>
<organism evidence="3 4">
    <name type="scientific">Haliscomenobacter hydrossis (strain ATCC 27775 / DSM 1100 / LMG 10767 / O)</name>
    <dbReference type="NCBI Taxonomy" id="760192"/>
    <lineage>
        <taxon>Bacteria</taxon>
        <taxon>Pseudomonadati</taxon>
        <taxon>Bacteroidota</taxon>
        <taxon>Saprospiria</taxon>
        <taxon>Saprospirales</taxon>
        <taxon>Haliscomenobacteraceae</taxon>
        <taxon>Haliscomenobacter</taxon>
    </lineage>
</organism>
<dbReference type="Pfam" id="PF13635">
    <property type="entry name" value="DUF4143"/>
    <property type="match status" value="1"/>
</dbReference>
<evidence type="ECO:0000259" key="2">
    <source>
        <dbReference type="Pfam" id="PF13635"/>
    </source>
</evidence>
<dbReference type="InterPro" id="IPR027417">
    <property type="entry name" value="P-loop_NTPase"/>
</dbReference>
<dbReference type="InterPro" id="IPR025420">
    <property type="entry name" value="DUF4143"/>
</dbReference>
<protein>
    <submittedName>
        <fullName evidence="3">ATPase</fullName>
    </submittedName>
</protein>
<dbReference type="KEGG" id="hhy:Halhy_2142"/>
<dbReference type="STRING" id="760192.Halhy_2142"/>
<proteinExistence type="predicted"/>
<dbReference type="RefSeq" id="WP_013764580.1">
    <property type="nucleotide sequence ID" value="NC_015510.1"/>
</dbReference>
<keyword evidence="4" id="KW-1185">Reference proteome</keyword>
<dbReference type="EMBL" id="CP002691">
    <property type="protein sequence ID" value="AEE50027.1"/>
    <property type="molecule type" value="Genomic_DNA"/>
</dbReference>
<dbReference type="InterPro" id="IPR041682">
    <property type="entry name" value="AAA_14"/>
</dbReference>
<feature type="domain" description="AAA" evidence="1">
    <location>
        <begin position="35"/>
        <end position="168"/>
    </location>
</feature>
<sequence length="424" mass="49709">MNKKPAFQKIIADFIEKPILSSIPREIEVPLDVAKIISLIGPRRAGKTHILYSIINTLRKSIRPDLLVYLNFEDDRIFPLRLEDMDAMLEAYYEMYPNNREEKVWFFFDEVQEVPNWEKFVRRLSDTENCRIYLTGSSSKLLSRELATSLRGRTLVYEVFPLSLSEFLAFNQVEAHPETSKGQSTILHWFDRWLVQGGFPELVFLPETLHKRTIEEYLDLMLYRDLTERFSIKNPALLKYLLKYTLSNIAQANSITKIYNDLKSQGYELSKNTVFEYISYLEEAFILFKVNIWHRSVRVQTVNPTKFYGIDPAFKYALNMGEDTGRVLENAVFLHLRRQGFSPHYWMDKQELDFYWENGQAINVCLNMAQPGTREREIKGMIAALEFLDLPEGYILTRDQTEDVQVGGKKVLVRPAWRYMLGGK</sequence>
<dbReference type="SUPFAM" id="SSF52540">
    <property type="entry name" value="P-loop containing nucleoside triphosphate hydrolases"/>
    <property type="match status" value="1"/>
</dbReference>
<evidence type="ECO:0000259" key="1">
    <source>
        <dbReference type="Pfam" id="PF13173"/>
    </source>
</evidence>
<evidence type="ECO:0000313" key="4">
    <source>
        <dbReference type="Proteomes" id="UP000008461"/>
    </source>
</evidence>
<gene>
    <name evidence="3" type="ordered locus">Halhy_2142</name>
</gene>
<feature type="domain" description="DUF4143" evidence="2">
    <location>
        <begin position="224"/>
        <end position="360"/>
    </location>
</feature>
<dbReference type="HOGENOM" id="CLU_041527_0_0_10"/>
<evidence type="ECO:0000313" key="3">
    <source>
        <dbReference type="EMBL" id="AEE50027.1"/>
    </source>
</evidence>
<dbReference type="PANTHER" id="PTHR33295">
    <property type="entry name" value="ATPASE"/>
    <property type="match status" value="1"/>
</dbReference>
<dbReference type="Pfam" id="PF13173">
    <property type="entry name" value="AAA_14"/>
    <property type="match status" value="1"/>
</dbReference>
<reference key="2">
    <citation type="submission" date="2011-04" db="EMBL/GenBank/DDBJ databases">
        <title>Complete sequence of chromosome of Haliscomenobacter hydrossis DSM 1100.</title>
        <authorList>
            <consortium name="US DOE Joint Genome Institute (JGI-PGF)"/>
            <person name="Lucas S."/>
            <person name="Han J."/>
            <person name="Lapidus A."/>
            <person name="Bruce D."/>
            <person name="Goodwin L."/>
            <person name="Pitluck S."/>
            <person name="Peters L."/>
            <person name="Kyrpides N."/>
            <person name="Mavromatis K."/>
            <person name="Ivanova N."/>
            <person name="Ovchinnikova G."/>
            <person name="Pagani I."/>
            <person name="Daligault H."/>
            <person name="Detter J.C."/>
            <person name="Han C."/>
            <person name="Land M."/>
            <person name="Hauser L."/>
            <person name="Markowitz V."/>
            <person name="Cheng J.-F."/>
            <person name="Hugenholtz P."/>
            <person name="Woyke T."/>
            <person name="Wu D."/>
            <person name="Verbarg S."/>
            <person name="Frueling A."/>
            <person name="Brambilla E."/>
            <person name="Klenk H.-P."/>
            <person name="Eisen J.A."/>
        </authorList>
    </citation>
    <scope>NUCLEOTIDE SEQUENCE</scope>
    <source>
        <strain>DSM 1100</strain>
    </source>
</reference>
<dbReference type="OrthoDB" id="9801840at2"/>
<accession>F4KRS3</accession>
<name>F4KRS3_HALH1</name>
<dbReference type="PANTHER" id="PTHR33295:SF8">
    <property type="entry name" value="AAA+ ATPASE DOMAIN-CONTAINING PROTEIN"/>
    <property type="match status" value="1"/>
</dbReference>
<dbReference type="AlphaFoldDB" id="F4KRS3"/>
<dbReference type="eggNOG" id="COG1373">
    <property type="taxonomic scope" value="Bacteria"/>
</dbReference>